<keyword evidence="2" id="KW-1185">Reference proteome</keyword>
<evidence type="ECO:0000313" key="2">
    <source>
        <dbReference type="Proteomes" id="UP000187158"/>
    </source>
</evidence>
<sequence>MEVLQMAVFIHPTHRALARITYMNSNIKGELIIGEAELALITPLLMDNLNIVQQVDGIKEATLAAHCTGNMDLAQHFTDKLIEWEAQLK</sequence>
<comment type="caution">
    <text evidence="1">The sequence shown here is derived from an EMBL/GenBank/DDBJ whole genome shotgun (WGS) entry which is preliminary data.</text>
</comment>
<evidence type="ECO:0000313" key="1">
    <source>
        <dbReference type="EMBL" id="OMD34639.1"/>
    </source>
</evidence>
<reference evidence="1 2" key="1">
    <citation type="submission" date="2016-11" db="EMBL/GenBank/DDBJ databases">
        <title>Paenibacillus species isolates.</title>
        <authorList>
            <person name="Beno S.M."/>
        </authorList>
    </citation>
    <scope>NUCLEOTIDE SEQUENCE [LARGE SCALE GENOMIC DNA]</scope>
    <source>
        <strain evidence="1 2">FSL H7-0433</strain>
    </source>
</reference>
<proteinExistence type="predicted"/>
<protein>
    <submittedName>
        <fullName evidence="1">Uncharacterized protein</fullName>
    </submittedName>
</protein>
<dbReference type="EMBL" id="MPVP01000050">
    <property type="protein sequence ID" value="OMD34639.1"/>
    <property type="molecule type" value="Genomic_DNA"/>
</dbReference>
<name>A0ABX3GS64_9BACL</name>
<dbReference type="InterPro" id="IPR056084">
    <property type="entry name" value="DUF7667"/>
</dbReference>
<dbReference type="Pfam" id="PF24704">
    <property type="entry name" value="DUF7667"/>
    <property type="match status" value="1"/>
</dbReference>
<organism evidence="1 2">
    <name type="scientific">Paenibacillus odorifer</name>
    <dbReference type="NCBI Taxonomy" id="189426"/>
    <lineage>
        <taxon>Bacteria</taxon>
        <taxon>Bacillati</taxon>
        <taxon>Bacillota</taxon>
        <taxon>Bacilli</taxon>
        <taxon>Bacillales</taxon>
        <taxon>Paenibacillaceae</taxon>
        <taxon>Paenibacillus</taxon>
    </lineage>
</organism>
<dbReference type="Proteomes" id="UP000187158">
    <property type="component" value="Unassembled WGS sequence"/>
</dbReference>
<accession>A0ABX3GS64</accession>
<gene>
    <name evidence="1" type="ORF">BSO21_10760</name>
</gene>